<feature type="domain" description="Retrotransposon gag" evidence="3">
    <location>
        <begin position="201"/>
        <end position="267"/>
    </location>
</feature>
<dbReference type="GO" id="GO:0004190">
    <property type="term" value="F:aspartic-type endopeptidase activity"/>
    <property type="evidence" value="ECO:0007669"/>
    <property type="project" value="InterPro"/>
</dbReference>
<gene>
    <name evidence="4" type="ORF">GH714_031787</name>
</gene>
<comment type="caution">
    <text evidence="4">The sequence shown here is derived from an EMBL/GenBank/DDBJ whole genome shotgun (WGS) entry which is preliminary data.</text>
</comment>
<dbReference type="InterPro" id="IPR001969">
    <property type="entry name" value="Aspartic_peptidase_AS"/>
</dbReference>
<feature type="compositionally biased region" description="Basic and acidic residues" evidence="2">
    <location>
        <begin position="30"/>
        <end position="42"/>
    </location>
</feature>
<dbReference type="InterPro" id="IPR005162">
    <property type="entry name" value="Retrotrans_gag_dom"/>
</dbReference>
<evidence type="ECO:0000313" key="4">
    <source>
        <dbReference type="EMBL" id="KAF2299384.1"/>
    </source>
</evidence>
<dbReference type="EMBL" id="JAAGAX010000011">
    <property type="protein sequence ID" value="KAF2299384.1"/>
    <property type="molecule type" value="Genomic_DNA"/>
</dbReference>
<evidence type="ECO:0000259" key="3">
    <source>
        <dbReference type="Pfam" id="PF03732"/>
    </source>
</evidence>
<dbReference type="Proteomes" id="UP000467840">
    <property type="component" value="Chromosome 1"/>
</dbReference>
<feature type="coiled-coil region" evidence="1">
    <location>
        <begin position="102"/>
        <end position="140"/>
    </location>
</feature>
<dbReference type="AlphaFoldDB" id="A0A6A6LEE5"/>
<reference evidence="4 5" key="1">
    <citation type="journal article" date="2020" name="Mol. Plant">
        <title>The Chromosome-Based Rubber Tree Genome Provides New Insights into Spurge Genome Evolution and Rubber Biosynthesis.</title>
        <authorList>
            <person name="Liu J."/>
            <person name="Shi C."/>
            <person name="Shi C.C."/>
            <person name="Li W."/>
            <person name="Zhang Q.J."/>
            <person name="Zhang Y."/>
            <person name="Li K."/>
            <person name="Lu H.F."/>
            <person name="Shi C."/>
            <person name="Zhu S.T."/>
            <person name="Xiao Z.Y."/>
            <person name="Nan H."/>
            <person name="Yue Y."/>
            <person name="Zhu X.G."/>
            <person name="Wu Y."/>
            <person name="Hong X.N."/>
            <person name="Fan G.Y."/>
            <person name="Tong Y."/>
            <person name="Zhang D."/>
            <person name="Mao C.L."/>
            <person name="Liu Y.L."/>
            <person name="Hao S.J."/>
            <person name="Liu W.Q."/>
            <person name="Lv M.Q."/>
            <person name="Zhang H.B."/>
            <person name="Liu Y."/>
            <person name="Hu-Tang G.R."/>
            <person name="Wang J.P."/>
            <person name="Wang J.H."/>
            <person name="Sun Y.H."/>
            <person name="Ni S.B."/>
            <person name="Chen W.B."/>
            <person name="Zhang X.C."/>
            <person name="Jiao Y.N."/>
            <person name="Eichler E.E."/>
            <person name="Li G.H."/>
            <person name="Liu X."/>
            <person name="Gao L.Z."/>
        </authorList>
    </citation>
    <scope>NUCLEOTIDE SEQUENCE [LARGE SCALE GENOMIC DNA]</scope>
    <source>
        <strain evidence="5">cv. GT1</strain>
        <tissue evidence="4">Leaf</tissue>
    </source>
</reference>
<dbReference type="Gene3D" id="2.40.70.10">
    <property type="entry name" value="Acid Proteases"/>
    <property type="match status" value="1"/>
</dbReference>
<feature type="region of interest" description="Disordered" evidence="2">
    <location>
        <begin position="320"/>
        <end position="343"/>
    </location>
</feature>
<sequence length="646" mass="71915">MADSGEQEQGAGVSMVEEQTGRGRRKGTTKPRDSSRAREDLGDVDVRLAKMESHLIAEDDRFEDIENRVMELGDGLEEARGELQAAVSDALERLSSENEALKVAHAEEIFAIREENRQLKEEMERMNGEVKDELVLLKRLVAQGAGTNHALATPTGRVEVPKPSVFKGVRNAREIDNFLWALDQFFRALGVEEDSRKVDNAPLFLAESAMVWWRRRMVDMEKGTCTIKTWVEFKQELKKQFYPEHAADEARAKLRRLTQRGTIREYTWAKLEVERRGAQSLATAITIAESLTEYKKSDKPKHKDGKGKIMGIKAVARRATRKVRRREKARSHGTGKRATRVGSIKGPSMGSIQLAAVGKGKQVEVQVAKRGRLFAQLKIGQGEVLALVDTGATDNFMRLEEAEKLGIQDGFHGQGKSYTYSICDSLCIVGSSGACMVPLKRKNGGSTLSALQLAKGMRKNEPTFLVALQAENVVSAMDIPRELAATNTKPTPSLMERIVEGLQHDLQAKLLIELIGQGKTRRFWKDDQGLVRTRRGAVFVPKWGCLRKAVMQECHDTRWASHPGAQRTQALIERGGVRMARQVGREANLHGQLQPMQREGVGGNYPAQSMISLVGPRALKRPIAWLTMVPAHENARCHGLLLPHGH</sequence>
<feature type="region of interest" description="Disordered" evidence="2">
    <location>
        <begin position="1"/>
        <end position="42"/>
    </location>
</feature>
<proteinExistence type="predicted"/>
<evidence type="ECO:0000256" key="1">
    <source>
        <dbReference type="SAM" id="Coils"/>
    </source>
</evidence>
<evidence type="ECO:0000313" key="5">
    <source>
        <dbReference type="Proteomes" id="UP000467840"/>
    </source>
</evidence>
<organism evidence="4 5">
    <name type="scientific">Hevea brasiliensis</name>
    <name type="common">Para rubber tree</name>
    <name type="synonym">Siphonia brasiliensis</name>
    <dbReference type="NCBI Taxonomy" id="3981"/>
    <lineage>
        <taxon>Eukaryota</taxon>
        <taxon>Viridiplantae</taxon>
        <taxon>Streptophyta</taxon>
        <taxon>Embryophyta</taxon>
        <taxon>Tracheophyta</taxon>
        <taxon>Spermatophyta</taxon>
        <taxon>Magnoliopsida</taxon>
        <taxon>eudicotyledons</taxon>
        <taxon>Gunneridae</taxon>
        <taxon>Pentapetalae</taxon>
        <taxon>rosids</taxon>
        <taxon>fabids</taxon>
        <taxon>Malpighiales</taxon>
        <taxon>Euphorbiaceae</taxon>
        <taxon>Crotonoideae</taxon>
        <taxon>Micrandreae</taxon>
        <taxon>Hevea</taxon>
    </lineage>
</organism>
<dbReference type="InterPro" id="IPR021109">
    <property type="entry name" value="Peptidase_aspartic_dom_sf"/>
</dbReference>
<evidence type="ECO:0000256" key="2">
    <source>
        <dbReference type="SAM" id="MobiDB-lite"/>
    </source>
</evidence>
<name>A0A6A6LEE5_HEVBR</name>
<dbReference type="PROSITE" id="PS00141">
    <property type="entry name" value="ASP_PROTEASE"/>
    <property type="match status" value="1"/>
</dbReference>
<accession>A0A6A6LEE5</accession>
<feature type="compositionally biased region" description="Basic residues" evidence="2">
    <location>
        <begin position="320"/>
        <end position="339"/>
    </location>
</feature>
<dbReference type="Pfam" id="PF03732">
    <property type="entry name" value="Retrotrans_gag"/>
    <property type="match status" value="1"/>
</dbReference>
<dbReference type="GO" id="GO:0006508">
    <property type="term" value="P:proteolysis"/>
    <property type="evidence" value="ECO:0007669"/>
    <property type="project" value="InterPro"/>
</dbReference>
<protein>
    <recommendedName>
        <fullName evidence="3">Retrotransposon gag domain-containing protein</fullName>
    </recommendedName>
</protein>
<keyword evidence="5" id="KW-1185">Reference proteome</keyword>
<keyword evidence="1" id="KW-0175">Coiled coil</keyword>